<evidence type="ECO:0000313" key="2">
    <source>
        <dbReference type="EMBL" id="PHJ22321.1"/>
    </source>
</evidence>
<evidence type="ECO:0008006" key="4">
    <source>
        <dbReference type="Google" id="ProtNLM"/>
    </source>
</evidence>
<feature type="transmembrane region" description="Helical" evidence="1">
    <location>
        <begin position="33"/>
        <end position="56"/>
    </location>
</feature>
<protein>
    <recommendedName>
        <fullName evidence="4">Transmembrane protein</fullName>
    </recommendedName>
</protein>
<dbReference type="AlphaFoldDB" id="A0A2C6KE80"/>
<dbReference type="Proteomes" id="UP000221165">
    <property type="component" value="Unassembled WGS sequence"/>
</dbReference>
<dbReference type="RefSeq" id="XP_067923998.1">
    <property type="nucleotide sequence ID" value="XM_068064026.1"/>
</dbReference>
<keyword evidence="1" id="KW-0812">Transmembrane</keyword>
<comment type="caution">
    <text evidence="2">The sequence shown here is derived from an EMBL/GenBank/DDBJ whole genome shotgun (WGS) entry which is preliminary data.</text>
</comment>
<dbReference type="EMBL" id="MIGC01001732">
    <property type="protein sequence ID" value="PHJ22321.1"/>
    <property type="molecule type" value="Genomic_DNA"/>
</dbReference>
<keyword evidence="3" id="KW-1185">Reference proteome</keyword>
<keyword evidence="1" id="KW-1133">Transmembrane helix</keyword>
<reference evidence="2 3" key="1">
    <citation type="journal article" date="2017" name="Int. J. Parasitol.">
        <title>The genome of the protozoan parasite Cystoisospora suis and a reverse vaccinology approach to identify vaccine candidates.</title>
        <authorList>
            <person name="Palmieri N."/>
            <person name="Shrestha A."/>
            <person name="Ruttkowski B."/>
            <person name="Beck T."/>
            <person name="Vogl C."/>
            <person name="Tomley F."/>
            <person name="Blake D.P."/>
            <person name="Joachim A."/>
        </authorList>
    </citation>
    <scope>NUCLEOTIDE SEQUENCE [LARGE SCALE GENOMIC DNA]</scope>
    <source>
        <strain evidence="2 3">Wien I</strain>
    </source>
</reference>
<organism evidence="2 3">
    <name type="scientific">Cystoisospora suis</name>
    <dbReference type="NCBI Taxonomy" id="483139"/>
    <lineage>
        <taxon>Eukaryota</taxon>
        <taxon>Sar</taxon>
        <taxon>Alveolata</taxon>
        <taxon>Apicomplexa</taxon>
        <taxon>Conoidasida</taxon>
        <taxon>Coccidia</taxon>
        <taxon>Eucoccidiorida</taxon>
        <taxon>Eimeriorina</taxon>
        <taxon>Sarcocystidae</taxon>
        <taxon>Cystoisospora</taxon>
    </lineage>
</organism>
<accession>A0A2C6KE80</accession>
<dbReference type="VEuPathDB" id="ToxoDB:CSUI_003831"/>
<evidence type="ECO:0000256" key="1">
    <source>
        <dbReference type="SAM" id="Phobius"/>
    </source>
</evidence>
<evidence type="ECO:0000313" key="3">
    <source>
        <dbReference type="Proteomes" id="UP000221165"/>
    </source>
</evidence>
<proteinExistence type="predicted"/>
<sequence length="126" mass="15071">MSERELHRGPSPTLLSLSFLLRRTDKEKHELKNLLIIFFIRLLDLLPCTLSSIYHTSHLSICVPICNLSIYLSIHDLCICLSLFRLWIYVSIYRLFSMCWSMYIWEYIQQRYMANIIDLLYISVCM</sequence>
<dbReference type="GeneID" id="94427237"/>
<name>A0A2C6KE80_9APIC</name>
<gene>
    <name evidence="2" type="ORF">CSUI_003831</name>
</gene>
<keyword evidence="1" id="KW-0472">Membrane</keyword>
<feature type="transmembrane region" description="Helical" evidence="1">
    <location>
        <begin position="68"/>
        <end position="88"/>
    </location>
</feature>